<organism evidence="2 3">
    <name type="scientific">Dissostichus eleginoides</name>
    <name type="common">Patagonian toothfish</name>
    <name type="synonym">Dissostichus amissus</name>
    <dbReference type="NCBI Taxonomy" id="100907"/>
    <lineage>
        <taxon>Eukaryota</taxon>
        <taxon>Metazoa</taxon>
        <taxon>Chordata</taxon>
        <taxon>Craniata</taxon>
        <taxon>Vertebrata</taxon>
        <taxon>Euteleostomi</taxon>
        <taxon>Actinopterygii</taxon>
        <taxon>Neopterygii</taxon>
        <taxon>Teleostei</taxon>
        <taxon>Neoteleostei</taxon>
        <taxon>Acanthomorphata</taxon>
        <taxon>Eupercaria</taxon>
        <taxon>Perciformes</taxon>
        <taxon>Notothenioidei</taxon>
        <taxon>Nototheniidae</taxon>
        <taxon>Dissostichus</taxon>
    </lineage>
</organism>
<keyword evidence="2" id="KW-0472">Membrane</keyword>
<keyword evidence="2" id="KW-0812">Transmembrane</keyword>
<name>A0AAD9CNY0_DISEL</name>
<evidence type="ECO:0000313" key="2">
    <source>
        <dbReference type="EMBL" id="KAK1905310.1"/>
    </source>
</evidence>
<proteinExistence type="predicted"/>
<reference evidence="2" key="1">
    <citation type="submission" date="2023-04" db="EMBL/GenBank/DDBJ databases">
        <title>Chromosome-level genome of Chaenocephalus aceratus.</title>
        <authorList>
            <person name="Park H."/>
        </authorList>
    </citation>
    <scope>NUCLEOTIDE SEQUENCE</scope>
    <source>
        <strain evidence="2">DE</strain>
        <tissue evidence="2">Muscle</tissue>
    </source>
</reference>
<feature type="compositionally biased region" description="Basic and acidic residues" evidence="1">
    <location>
        <begin position="134"/>
        <end position="148"/>
    </location>
</feature>
<feature type="compositionally biased region" description="Basic and acidic residues" evidence="1">
    <location>
        <begin position="34"/>
        <end position="51"/>
    </location>
</feature>
<sequence>MQRTRRTSREHAGNTQNTQKTGREHAGNTQRTRKQAENTQETRREHAENTQRTRRKHAENTQNKQRTSREHAGNTQNRQRTRRTRREHAEETRLRRGINRLEVVRVGARLQQVCGQEAGGGLLGREAAEEPEPERESPPREGEPRETPRCSGRVPQVARGPPGPPLEFRVQAQQVRDPEPGALKPGFL</sequence>
<dbReference type="AlphaFoldDB" id="A0AAD9CNY0"/>
<protein>
    <submittedName>
        <fullName evidence="2">Transmembrane channel-like protein 2-B</fullName>
    </submittedName>
</protein>
<evidence type="ECO:0000256" key="1">
    <source>
        <dbReference type="SAM" id="MobiDB-lite"/>
    </source>
</evidence>
<dbReference type="EMBL" id="JASDAP010000003">
    <property type="protein sequence ID" value="KAK1905310.1"/>
    <property type="molecule type" value="Genomic_DNA"/>
</dbReference>
<dbReference type="Proteomes" id="UP001228049">
    <property type="component" value="Unassembled WGS sequence"/>
</dbReference>
<evidence type="ECO:0000313" key="3">
    <source>
        <dbReference type="Proteomes" id="UP001228049"/>
    </source>
</evidence>
<keyword evidence="3" id="KW-1185">Reference proteome</keyword>
<accession>A0AAD9CNY0</accession>
<gene>
    <name evidence="2" type="ORF">KUDE01_012492</name>
</gene>
<feature type="region of interest" description="Disordered" evidence="1">
    <location>
        <begin position="1"/>
        <end position="188"/>
    </location>
</feature>
<comment type="caution">
    <text evidence="2">The sequence shown here is derived from an EMBL/GenBank/DDBJ whole genome shotgun (WGS) entry which is preliminary data.</text>
</comment>